<organism evidence="1 2">
    <name type="scientific">Pleurodeles waltl</name>
    <name type="common">Iberian ribbed newt</name>
    <dbReference type="NCBI Taxonomy" id="8319"/>
    <lineage>
        <taxon>Eukaryota</taxon>
        <taxon>Metazoa</taxon>
        <taxon>Chordata</taxon>
        <taxon>Craniata</taxon>
        <taxon>Vertebrata</taxon>
        <taxon>Euteleostomi</taxon>
        <taxon>Amphibia</taxon>
        <taxon>Batrachia</taxon>
        <taxon>Caudata</taxon>
        <taxon>Salamandroidea</taxon>
        <taxon>Salamandridae</taxon>
        <taxon>Pleurodelinae</taxon>
        <taxon>Pleurodeles</taxon>
    </lineage>
</organism>
<evidence type="ECO:0000313" key="1">
    <source>
        <dbReference type="EMBL" id="KAJ1097215.1"/>
    </source>
</evidence>
<reference evidence="1" key="1">
    <citation type="journal article" date="2022" name="bioRxiv">
        <title>Sequencing and chromosome-scale assembly of the giantPleurodeles waltlgenome.</title>
        <authorList>
            <person name="Brown T."/>
            <person name="Elewa A."/>
            <person name="Iarovenko S."/>
            <person name="Subramanian E."/>
            <person name="Araus A.J."/>
            <person name="Petzold A."/>
            <person name="Susuki M."/>
            <person name="Suzuki K.-i.T."/>
            <person name="Hayashi T."/>
            <person name="Toyoda A."/>
            <person name="Oliveira C."/>
            <person name="Osipova E."/>
            <person name="Leigh N.D."/>
            <person name="Simon A."/>
            <person name="Yun M.H."/>
        </authorList>
    </citation>
    <scope>NUCLEOTIDE SEQUENCE</scope>
    <source>
        <strain evidence="1">20211129_DDA</strain>
        <tissue evidence="1">Liver</tissue>
    </source>
</reference>
<protein>
    <submittedName>
        <fullName evidence="1">Uncharacterized protein</fullName>
    </submittedName>
</protein>
<proteinExistence type="predicted"/>
<gene>
    <name evidence="1" type="ORF">NDU88_002340</name>
</gene>
<dbReference type="AlphaFoldDB" id="A0AAV7M0A2"/>
<keyword evidence="2" id="KW-1185">Reference proteome</keyword>
<evidence type="ECO:0000313" key="2">
    <source>
        <dbReference type="Proteomes" id="UP001066276"/>
    </source>
</evidence>
<dbReference type="EMBL" id="JANPWB010000014">
    <property type="protein sequence ID" value="KAJ1097215.1"/>
    <property type="molecule type" value="Genomic_DNA"/>
</dbReference>
<name>A0AAV7M0A2_PLEWA</name>
<sequence length="117" mass="13147">MGGSRGSFHPHIYVSKISEHALRASLKKRFSPRLQNAASARLKRQYTLLGILFSVSEGSEHAHHIASVNARFFSFKRIPLNLPHCFTEETLLCTSSERGLGASEETVHAPWNSLQRF</sequence>
<comment type="caution">
    <text evidence="1">The sequence shown here is derived from an EMBL/GenBank/DDBJ whole genome shotgun (WGS) entry which is preliminary data.</text>
</comment>
<dbReference type="Proteomes" id="UP001066276">
    <property type="component" value="Chromosome 10"/>
</dbReference>
<accession>A0AAV7M0A2</accession>